<proteinExistence type="predicted"/>
<feature type="compositionally biased region" description="Low complexity" evidence="1">
    <location>
        <begin position="1"/>
        <end position="19"/>
    </location>
</feature>
<dbReference type="EMBL" id="MCBQ01015306">
    <property type="protein sequence ID" value="RKF61801.1"/>
    <property type="molecule type" value="Genomic_DNA"/>
</dbReference>
<keyword evidence="2" id="KW-0695">RNA-directed DNA polymerase</keyword>
<feature type="non-terminal residue" evidence="2">
    <location>
        <position position="234"/>
    </location>
</feature>
<evidence type="ECO:0000313" key="2">
    <source>
        <dbReference type="EMBL" id="RKF61801.1"/>
    </source>
</evidence>
<dbReference type="PANTHER" id="PTHR33481:SF1">
    <property type="entry name" value="ENDONUCLEASE_EXONUCLEASE_PHOSPHATASE DOMAIN-CONTAINING PROTEIN-RELATED"/>
    <property type="match status" value="1"/>
</dbReference>
<keyword evidence="2" id="KW-0808">Transferase</keyword>
<dbReference type="Proteomes" id="UP000283383">
    <property type="component" value="Unassembled WGS sequence"/>
</dbReference>
<organism evidence="2 3">
    <name type="scientific">Golovinomyces cichoracearum</name>
    <dbReference type="NCBI Taxonomy" id="62708"/>
    <lineage>
        <taxon>Eukaryota</taxon>
        <taxon>Fungi</taxon>
        <taxon>Dikarya</taxon>
        <taxon>Ascomycota</taxon>
        <taxon>Pezizomycotina</taxon>
        <taxon>Leotiomycetes</taxon>
        <taxon>Erysiphales</taxon>
        <taxon>Erysiphaceae</taxon>
        <taxon>Golovinomyces</taxon>
    </lineage>
</organism>
<dbReference type="AlphaFoldDB" id="A0A420HWH3"/>
<keyword evidence="2" id="KW-0548">Nucleotidyltransferase</keyword>
<keyword evidence="3" id="KW-1185">Reference proteome</keyword>
<reference evidence="2 3" key="1">
    <citation type="journal article" date="2018" name="BMC Genomics">
        <title>Comparative genome analyses reveal sequence features reflecting distinct modes of host-adaptation between dicot and monocot powdery mildew.</title>
        <authorList>
            <person name="Wu Y."/>
            <person name="Ma X."/>
            <person name="Pan Z."/>
            <person name="Kale S.D."/>
            <person name="Song Y."/>
            <person name="King H."/>
            <person name="Zhang Q."/>
            <person name="Presley C."/>
            <person name="Deng X."/>
            <person name="Wei C.I."/>
            <person name="Xiao S."/>
        </authorList>
    </citation>
    <scope>NUCLEOTIDE SEQUENCE [LARGE SCALE GENOMIC DNA]</scope>
    <source>
        <strain evidence="2">UMSG3</strain>
    </source>
</reference>
<comment type="caution">
    <text evidence="2">The sequence shown here is derived from an EMBL/GenBank/DDBJ whole genome shotgun (WGS) entry which is preliminary data.</text>
</comment>
<dbReference type="GO" id="GO:0003964">
    <property type="term" value="F:RNA-directed DNA polymerase activity"/>
    <property type="evidence" value="ECO:0007669"/>
    <property type="project" value="UniProtKB-KW"/>
</dbReference>
<feature type="region of interest" description="Disordered" evidence="1">
    <location>
        <begin position="1"/>
        <end position="46"/>
    </location>
</feature>
<accession>A0A420HWH3</accession>
<dbReference type="STRING" id="62708.A0A420HWH3"/>
<evidence type="ECO:0000256" key="1">
    <source>
        <dbReference type="SAM" id="MobiDB-lite"/>
    </source>
</evidence>
<dbReference type="PANTHER" id="PTHR33481">
    <property type="entry name" value="REVERSE TRANSCRIPTASE"/>
    <property type="match status" value="1"/>
</dbReference>
<sequence length="234" mass="26035">MSDGSPFSSDKSASSPTPDATGSRRLEGPSSLDQPVRKFSLTTSPCSPAKRISHPLRLLQINVPRALLQQLPRAKLSLSIKDRRNHCSLPASSLEAKCQVFAKNLFLNTSKIKDIQADCPTVNQTRLPSPDLTLVEIKDSILIATSTAPGEDEIMIKLLKICWALIETVFRLFQEFLDDGEHPAYFKTAVVVILNKLNKTDKIHPQSYRPIAVTVLKQIVIHKVFRAIDEINLK</sequence>
<gene>
    <name evidence="2" type="ORF">GcM3_153007</name>
</gene>
<evidence type="ECO:0000313" key="3">
    <source>
        <dbReference type="Proteomes" id="UP000283383"/>
    </source>
</evidence>
<protein>
    <submittedName>
        <fullName evidence="2">Reverse transcriptase, putative</fullName>
    </submittedName>
</protein>
<name>A0A420HWH3_9PEZI</name>